<dbReference type="EC" id="3.4.24.-" evidence="12"/>
<dbReference type="CDD" id="cd07335">
    <property type="entry name" value="M48B_HtpX_like"/>
    <property type="match status" value="1"/>
</dbReference>
<evidence type="ECO:0000256" key="12">
    <source>
        <dbReference type="HAMAP-Rule" id="MF_00188"/>
    </source>
</evidence>
<comment type="subcellular location">
    <subcellularLocation>
        <location evidence="1 12">Cell membrane</location>
        <topology evidence="1 12">Multi-pass membrane protein</topology>
    </subcellularLocation>
</comment>
<evidence type="ECO:0000256" key="3">
    <source>
        <dbReference type="ARBA" id="ARBA00022475"/>
    </source>
</evidence>
<proteinExistence type="inferred from homology"/>
<evidence type="ECO:0000256" key="10">
    <source>
        <dbReference type="ARBA" id="ARBA00023049"/>
    </source>
</evidence>
<keyword evidence="8 12" id="KW-0862">Zinc</keyword>
<keyword evidence="11 12" id="KW-0472">Membrane</keyword>
<feature type="active site" evidence="12">
    <location>
        <position position="146"/>
    </location>
</feature>
<evidence type="ECO:0000256" key="1">
    <source>
        <dbReference type="ARBA" id="ARBA00004651"/>
    </source>
</evidence>
<protein>
    <recommendedName>
        <fullName evidence="12">Protease HtpX</fullName>
        <ecNumber evidence="12">3.4.24.-</ecNumber>
    </recommendedName>
    <alternativeName>
        <fullName evidence="12">Heat shock protein HtpX</fullName>
    </alternativeName>
</protein>
<keyword evidence="7 12" id="KW-0378">Hydrolase</keyword>
<feature type="transmembrane region" description="Helical" evidence="12">
    <location>
        <begin position="196"/>
        <end position="218"/>
    </location>
</feature>
<organism evidence="14 15">
    <name type="scientific">Candidatus Ignatzschineria merdigallinarum</name>
    <dbReference type="NCBI Taxonomy" id="2838621"/>
    <lineage>
        <taxon>Bacteria</taxon>
        <taxon>Pseudomonadati</taxon>
        <taxon>Pseudomonadota</taxon>
        <taxon>Gammaproteobacteria</taxon>
        <taxon>Cardiobacteriales</taxon>
        <taxon>Ignatzschineriaceae</taxon>
        <taxon>Ignatzschineria</taxon>
    </lineage>
</organism>
<dbReference type="EMBL" id="DXHP01000090">
    <property type="protein sequence ID" value="HIW06479.1"/>
    <property type="molecule type" value="Genomic_DNA"/>
</dbReference>
<feature type="binding site" evidence="12">
    <location>
        <position position="145"/>
    </location>
    <ligand>
        <name>Zn(2+)</name>
        <dbReference type="ChEBI" id="CHEBI:29105"/>
        <note>catalytic</note>
    </ligand>
</feature>
<feature type="domain" description="Peptidase M48" evidence="13">
    <location>
        <begin position="82"/>
        <end position="288"/>
    </location>
</feature>
<evidence type="ECO:0000256" key="5">
    <source>
        <dbReference type="ARBA" id="ARBA00022692"/>
    </source>
</evidence>
<keyword evidence="9 12" id="KW-1133">Transmembrane helix</keyword>
<evidence type="ECO:0000256" key="8">
    <source>
        <dbReference type="ARBA" id="ARBA00022833"/>
    </source>
</evidence>
<comment type="caution">
    <text evidence="14">The sequence shown here is derived from an EMBL/GenBank/DDBJ whole genome shotgun (WGS) entry which is preliminary data.</text>
</comment>
<sequence length="298" mass="32511">MFKRMVLWAMMNMAVIAVITIILKITGLDTAISGGRGLLPMLLACAVVGFAGSIISLLMSKSMVKRSMGVHIIETPQNEFEAWYVNVVRRQAEAVGVKIPEIGIFESPEPNAFATGASRNNSLVAISTGLTQVMNKDEIEAVIGHEMAHVANGDMVTMALLQGVLNTFVVFFSRIIAQAIASRGNSDSEATSSGVYFITTMILQVVFGFLAQIIASWFSRYREYRADEGGARLTSNRQMANALDALRRRPEMNQDLPGEFAAFGFTGSLRDLFSTHPPLEKRIEALLAAEGRNGESLR</sequence>
<dbReference type="InterPro" id="IPR022919">
    <property type="entry name" value="Pept_M48_protease_HtpX"/>
</dbReference>
<keyword evidence="6 12" id="KW-0479">Metal-binding</keyword>
<comment type="similarity">
    <text evidence="2 12">Belongs to the peptidase M48B family.</text>
</comment>
<feature type="transmembrane region" description="Helical" evidence="12">
    <location>
        <begin position="155"/>
        <end position="176"/>
    </location>
</feature>
<feature type="binding site" evidence="12">
    <location>
        <position position="149"/>
    </location>
    <ligand>
        <name>Zn(2+)</name>
        <dbReference type="ChEBI" id="CHEBI:29105"/>
        <note>catalytic</note>
    </ligand>
</feature>
<dbReference type="GO" id="GO:0004222">
    <property type="term" value="F:metalloendopeptidase activity"/>
    <property type="evidence" value="ECO:0007669"/>
    <property type="project" value="UniProtKB-UniRule"/>
</dbReference>
<gene>
    <name evidence="12 14" type="primary">htpX</name>
    <name evidence="14" type="ORF">H9889_04025</name>
</gene>
<dbReference type="Pfam" id="PF01435">
    <property type="entry name" value="Peptidase_M48"/>
    <property type="match status" value="1"/>
</dbReference>
<keyword evidence="5 12" id="KW-0812">Transmembrane</keyword>
<feature type="binding site" evidence="12">
    <location>
        <position position="223"/>
    </location>
    <ligand>
        <name>Zn(2+)</name>
        <dbReference type="ChEBI" id="CHEBI:29105"/>
        <note>catalytic</note>
    </ligand>
</feature>
<reference evidence="14" key="2">
    <citation type="submission" date="2021-04" db="EMBL/GenBank/DDBJ databases">
        <authorList>
            <person name="Gilroy R."/>
        </authorList>
    </citation>
    <scope>NUCLEOTIDE SEQUENCE</scope>
    <source>
        <strain evidence="14">CHK160-9182</strain>
    </source>
</reference>
<dbReference type="Proteomes" id="UP000823934">
    <property type="component" value="Unassembled WGS sequence"/>
</dbReference>
<keyword evidence="10 12" id="KW-0482">Metalloprotease</keyword>
<dbReference type="InterPro" id="IPR050083">
    <property type="entry name" value="HtpX_protease"/>
</dbReference>
<keyword evidence="4 12" id="KW-0645">Protease</keyword>
<evidence type="ECO:0000313" key="15">
    <source>
        <dbReference type="Proteomes" id="UP000823934"/>
    </source>
</evidence>
<keyword evidence="12" id="KW-0346">Stress response</keyword>
<evidence type="ECO:0000313" key="14">
    <source>
        <dbReference type="EMBL" id="HIW06479.1"/>
    </source>
</evidence>
<evidence type="ECO:0000256" key="11">
    <source>
        <dbReference type="ARBA" id="ARBA00023136"/>
    </source>
</evidence>
<evidence type="ECO:0000256" key="4">
    <source>
        <dbReference type="ARBA" id="ARBA00022670"/>
    </source>
</evidence>
<dbReference type="NCBIfam" id="NF003965">
    <property type="entry name" value="PRK05457.1"/>
    <property type="match status" value="1"/>
</dbReference>
<evidence type="ECO:0000256" key="6">
    <source>
        <dbReference type="ARBA" id="ARBA00022723"/>
    </source>
</evidence>
<dbReference type="HAMAP" id="MF_00188">
    <property type="entry name" value="Pept_M48_protease_HtpX"/>
    <property type="match status" value="1"/>
</dbReference>
<comment type="cofactor">
    <cofactor evidence="12">
        <name>Zn(2+)</name>
        <dbReference type="ChEBI" id="CHEBI:29105"/>
    </cofactor>
    <text evidence="12">Binds 1 zinc ion per subunit.</text>
</comment>
<keyword evidence="3 12" id="KW-1003">Cell membrane</keyword>
<reference evidence="14" key="1">
    <citation type="journal article" date="2021" name="PeerJ">
        <title>Extensive microbial diversity within the chicken gut microbiome revealed by metagenomics and culture.</title>
        <authorList>
            <person name="Gilroy R."/>
            <person name="Ravi A."/>
            <person name="Getino M."/>
            <person name="Pursley I."/>
            <person name="Horton D.L."/>
            <person name="Alikhan N.F."/>
            <person name="Baker D."/>
            <person name="Gharbi K."/>
            <person name="Hall N."/>
            <person name="Watson M."/>
            <person name="Adriaenssens E.M."/>
            <person name="Foster-Nyarko E."/>
            <person name="Jarju S."/>
            <person name="Secka A."/>
            <person name="Antonio M."/>
            <person name="Oren A."/>
            <person name="Chaudhuri R.R."/>
            <person name="La Ragione R."/>
            <person name="Hildebrand F."/>
            <person name="Pallen M.J."/>
        </authorList>
    </citation>
    <scope>NUCLEOTIDE SEQUENCE</scope>
    <source>
        <strain evidence="14">CHK160-9182</strain>
    </source>
</reference>
<evidence type="ECO:0000259" key="13">
    <source>
        <dbReference type="Pfam" id="PF01435"/>
    </source>
</evidence>
<dbReference type="PANTHER" id="PTHR43221:SF1">
    <property type="entry name" value="PROTEASE HTPX"/>
    <property type="match status" value="1"/>
</dbReference>
<evidence type="ECO:0000256" key="9">
    <source>
        <dbReference type="ARBA" id="ARBA00022989"/>
    </source>
</evidence>
<dbReference type="InterPro" id="IPR001915">
    <property type="entry name" value="Peptidase_M48"/>
</dbReference>
<accession>A0A9D1Q5L5</accession>
<dbReference type="AlphaFoldDB" id="A0A9D1Q5L5"/>
<dbReference type="GO" id="GO:0006508">
    <property type="term" value="P:proteolysis"/>
    <property type="evidence" value="ECO:0007669"/>
    <property type="project" value="UniProtKB-KW"/>
</dbReference>
<dbReference type="PANTHER" id="PTHR43221">
    <property type="entry name" value="PROTEASE HTPX"/>
    <property type="match status" value="1"/>
</dbReference>
<dbReference type="Gene3D" id="3.30.2010.10">
    <property type="entry name" value="Metalloproteases ('zincins'), catalytic domain"/>
    <property type="match status" value="1"/>
</dbReference>
<dbReference type="GO" id="GO:0008270">
    <property type="term" value="F:zinc ion binding"/>
    <property type="evidence" value="ECO:0007669"/>
    <property type="project" value="UniProtKB-UniRule"/>
</dbReference>
<name>A0A9D1Q5L5_9GAMM</name>
<evidence type="ECO:0000256" key="2">
    <source>
        <dbReference type="ARBA" id="ARBA00009779"/>
    </source>
</evidence>
<evidence type="ECO:0000256" key="7">
    <source>
        <dbReference type="ARBA" id="ARBA00022801"/>
    </source>
</evidence>
<feature type="transmembrane region" description="Helical" evidence="12">
    <location>
        <begin position="37"/>
        <end position="58"/>
    </location>
</feature>
<dbReference type="GO" id="GO:0005886">
    <property type="term" value="C:plasma membrane"/>
    <property type="evidence" value="ECO:0007669"/>
    <property type="project" value="UniProtKB-SubCell"/>
</dbReference>